<organism evidence="2 3">
    <name type="scientific">Luteimonas padinae</name>
    <dbReference type="NCBI Taxonomy" id="1714359"/>
    <lineage>
        <taxon>Bacteria</taxon>
        <taxon>Pseudomonadati</taxon>
        <taxon>Pseudomonadota</taxon>
        <taxon>Gammaproteobacteria</taxon>
        <taxon>Lysobacterales</taxon>
        <taxon>Lysobacteraceae</taxon>
        <taxon>Luteimonas</taxon>
    </lineage>
</organism>
<dbReference type="SUPFAM" id="SSF142433">
    <property type="entry name" value="CinA-like"/>
    <property type="match status" value="1"/>
</dbReference>
<dbReference type="Gene3D" id="3.90.950.20">
    <property type="entry name" value="CinA-like"/>
    <property type="match status" value="1"/>
</dbReference>
<dbReference type="Pfam" id="PF02464">
    <property type="entry name" value="CinA"/>
    <property type="match status" value="1"/>
</dbReference>
<name>A0ABV6SXK7_9GAMM</name>
<feature type="domain" description="CinA C-terminal" evidence="1">
    <location>
        <begin position="11"/>
        <end position="163"/>
    </location>
</feature>
<comment type="caution">
    <text evidence="2">The sequence shown here is derived from an EMBL/GenBank/DDBJ whole genome shotgun (WGS) entry which is preliminary data.</text>
</comment>
<dbReference type="Proteomes" id="UP001589898">
    <property type="component" value="Unassembled WGS sequence"/>
</dbReference>
<dbReference type="InterPro" id="IPR036653">
    <property type="entry name" value="CinA-like_C"/>
</dbReference>
<evidence type="ECO:0000313" key="2">
    <source>
        <dbReference type="EMBL" id="MFC0718175.1"/>
    </source>
</evidence>
<gene>
    <name evidence="2" type="ORF">ACFFFU_10510</name>
</gene>
<evidence type="ECO:0000313" key="3">
    <source>
        <dbReference type="Proteomes" id="UP001589898"/>
    </source>
</evidence>
<keyword evidence="3" id="KW-1185">Reference proteome</keyword>
<protein>
    <submittedName>
        <fullName evidence="2">CinA family protein</fullName>
    </submittedName>
</protein>
<dbReference type="NCBIfam" id="TIGR00199">
    <property type="entry name" value="PncC_domain"/>
    <property type="match status" value="1"/>
</dbReference>
<evidence type="ECO:0000259" key="1">
    <source>
        <dbReference type="Pfam" id="PF02464"/>
    </source>
</evidence>
<accession>A0ABV6SXK7</accession>
<sequence length="164" mass="17354">MEAPDDAELARLARDTGARLMASRDMLVTAESCTGGWIAKVVTDIAGSSAWFDCGMAVYSYEAKQALLGVRPQTLEEHGAVSRETVIEMVSGALVHSGATVAVAVTGIAGPGGGTGDKPVGTVWIAWKRRGGYPQAEVFHFDGDRDAVRRRTVAEALHGLERLL</sequence>
<reference evidence="2 3" key="1">
    <citation type="submission" date="2024-09" db="EMBL/GenBank/DDBJ databases">
        <authorList>
            <person name="Sun Q."/>
            <person name="Mori K."/>
        </authorList>
    </citation>
    <scope>NUCLEOTIDE SEQUENCE [LARGE SCALE GENOMIC DNA]</scope>
    <source>
        <strain evidence="2 3">KCTC 52403</strain>
    </source>
</reference>
<dbReference type="InterPro" id="IPR008136">
    <property type="entry name" value="CinA_C"/>
</dbReference>
<dbReference type="EMBL" id="JBHLTF010000031">
    <property type="protein sequence ID" value="MFC0718175.1"/>
    <property type="molecule type" value="Genomic_DNA"/>
</dbReference>
<dbReference type="RefSeq" id="WP_189494265.1">
    <property type="nucleotide sequence ID" value="NZ_BMZT01000001.1"/>
</dbReference>
<proteinExistence type="predicted"/>